<dbReference type="EMBL" id="FMVT01000004">
    <property type="protein sequence ID" value="SCY36823.1"/>
    <property type="molecule type" value="Genomic_DNA"/>
</dbReference>
<feature type="region of interest" description="Disordered" evidence="1">
    <location>
        <begin position="23"/>
        <end position="92"/>
    </location>
</feature>
<keyword evidence="4" id="KW-1185">Reference proteome</keyword>
<evidence type="ECO:0008006" key="5">
    <source>
        <dbReference type="Google" id="ProtNLM"/>
    </source>
</evidence>
<dbReference type="AlphaFoldDB" id="A0A1G5FC88"/>
<dbReference type="STRING" id="336292.SAMN05660710_01354"/>
<feature type="chain" id="PRO_5011602545" description="PRC-barrel domain-containing protein" evidence="2">
    <location>
        <begin position="20"/>
        <end position="233"/>
    </location>
</feature>
<protein>
    <recommendedName>
        <fullName evidence="5">PRC-barrel domain-containing protein</fullName>
    </recommendedName>
</protein>
<reference evidence="3 4" key="1">
    <citation type="submission" date="2016-10" db="EMBL/GenBank/DDBJ databases">
        <authorList>
            <person name="de Groot N.N."/>
        </authorList>
    </citation>
    <scope>NUCLEOTIDE SEQUENCE [LARGE SCALE GENOMIC DNA]</scope>
    <source>
        <strain evidence="3 4">CGMCC 1.8925</strain>
    </source>
</reference>
<dbReference type="Proteomes" id="UP000199502">
    <property type="component" value="Unassembled WGS sequence"/>
</dbReference>
<proteinExistence type="predicted"/>
<evidence type="ECO:0000256" key="2">
    <source>
        <dbReference type="SAM" id="SignalP"/>
    </source>
</evidence>
<organism evidence="3 4">
    <name type="scientific">Paracoccus tibetensis</name>
    <dbReference type="NCBI Taxonomy" id="336292"/>
    <lineage>
        <taxon>Bacteria</taxon>
        <taxon>Pseudomonadati</taxon>
        <taxon>Pseudomonadota</taxon>
        <taxon>Alphaproteobacteria</taxon>
        <taxon>Rhodobacterales</taxon>
        <taxon>Paracoccaceae</taxon>
        <taxon>Paracoccus</taxon>
    </lineage>
</organism>
<dbReference type="SUPFAM" id="SSF50346">
    <property type="entry name" value="PRC-barrel domain"/>
    <property type="match status" value="1"/>
</dbReference>
<name>A0A1G5FC88_9RHOB</name>
<sequence length="233" mass="23781">MNRMMMTVAAMALAAPAFAQDAAAPSPADGTQMDQTAPAEGTMAQDPAAPMTTTDGTMTDTGGTATTGTGGTMPAEGTATTGTTGTMATDGTMTTEGTAVEAQPMATEGAAMGQTAELSAENPGITASWLMDRAIYTTNQPSTTAWTDTTGDTVPGDWNEIANVADLVMTADGELVGYVADIGGFLGLGAHTVLLSQDMLHVSRFGDDVVLATNYTQEELEALPEFDTSNLMD</sequence>
<keyword evidence="2" id="KW-0732">Signal</keyword>
<dbReference type="Gene3D" id="2.30.30.240">
    <property type="entry name" value="PRC-barrel domain"/>
    <property type="match status" value="1"/>
</dbReference>
<dbReference type="OrthoDB" id="7876889at2"/>
<feature type="compositionally biased region" description="Low complexity" evidence="1">
    <location>
        <begin position="47"/>
        <end position="92"/>
    </location>
</feature>
<evidence type="ECO:0000313" key="4">
    <source>
        <dbReference type="Proteomes" id="UP000199502"/>
    </source>
</evidence>
<dbReference type="RefSeq" id="WP_090741620.1">
    <property type="nucleotide sequence ID" value="NZ_FMVT01000004.1"/>
</dbReference>
<evidence type="ECO:0000256" key="1">
    <source>
        <dbReference type="SAM" id="MobiDB-lite"/>
    </source>
</evidence>
<feature type="signal peptide" evidence="2">
    <location>
        <begin position="1"/>
        <end position="19"/>
    </location>
</feature>
<dbReference type="InterPro" id="IPR011033">
    <property type="entry name" value="PRC_barrel-like_sf"/>
</dbReference>
<evidence type="ECO:0000313" key="3">
    <source>
        <dbReference type="EMBL" id="SCY36823.1"/>
    </source>
</evidence>
<accession>A0A1G5FC88</accession>
<gene>
    <name evidence="3" type="ORF">SAMN05660710_01354</name>
</gene>